<evidence type="ECO:0000259" key="1">
    <source>
        <dbReference type="SMART" id="SM00382"/>
    </source>
</evidence>
<feature type="domain" description="AAA+ ATPase" evidence="1">
    <location>
        <begin position="170"/>
        <end position="297"/>
    </location>
</feature>
<dbReference type="SUPFAM" id="SSF52540">
    <property type="entry name" value="P-loop containing nucleoside triphosphate hydrolases"/>
    <property type="match status" value="1"/>
</dbReference>
<sequence>MDNIKKVIANTPQAFKPNAPIWRREVEPPVETPEDEGVELDEDEEIAREQKAARAAEIERNRQAQLRILHPNALAPQELADEEQQTSCPLCHGRRYFRLDVPFGHHLFGKAVPCDCVRARKQEIQRQHLRQISNLDTLEEFSSKSLHNFDGFIPGSRIAFQQATDYSNKPEGWLIFIGPNGCGKTHLAVSIARHRLEAGDSVLFMVAPDLLDYLRATYAPDAPVRYDKVFQQIRETELLILDDLGAQQDSPWAIEKLFQLLNYRYNAHLPTVITTNLIGLEGIEPRIRSRLQDKRMARIVSMDNVSDYRQKPTQPL</sequence>
<dbReference type="PANTHER" id="PTHR30050:SF4">
    <property type="entry name" value="ATP-BINDING PROTEIN RV3427C IN INSERTION SEQUENCE-RELATED"/>
    <property type="match status" value="1"/>
</dbReference>
<dbReference type="RefSeq" id="WP_338249864.1">
    <property type="nucleotide sequence ID" value="NZ_BSRI01000001.1"/>
</dbReference>
<dbReference type="InterPro" id="IPR002611">
    <property type="entry name" value="IstB_ATP-bd"/>
</dbReference>
<evidence type="ECO:0000313" key="2">
    <source>
        <dbReference type="EMBL" id="GLV55484.1"/>
    </source>
</evidence>
<dbReference type="Pfam" id="PF01695">
    <property type="entry name" value="IstB_IS21"/>
    <property type="match status" value="1"/>
</dbReference>
<proteinExistence type="predicted"/>
<organism evidence="2 3">
    <name type="scientific">Dictyobacter halimunensis</name>
    <dbReference type="NCBI Taxonomy" id="3026934"/>
    <lineage>
        <taxon>Bacteria</taxon>
        <taxon>Bacillati</taxon>
        <taxon>Chloroflexota</taxon>
        <taxon>Ktedonobacteria</taxon>
        <taxon>Ktedonobacterales</taxon>
        <taxon>Dictyobacteraceae</taxon>
        <taxon>Dictyobacter</taxon>
    </lineage>
</organism>
<comment type="caution">
    <text evidence="2">The sequence shown here is derived from an EMBL/GenBank/DDBJ whole genome shotgun (WGS) entry which is preliminary data.</text>
</comment>
<dbReference type="CDD" id="cd00009">
    <property type="entry name" value="AAA"/>
    <property type="match status" value="1"/>
</dbReference>
<dbReference type="Gene3D" id="3.40.50.300">
    <property type="entry name" value="P-loop containing nucleotide triphosphate hydrolases"/>
    <property type="match status" value="1"/>
</dbReference>
<dbReference type="PANTHER" id="PTHR30050">
    <property type="entry name" value="CHROMOSOMAL REPLICATION INITIATOR PROTEIN DNAA"/>
    <property type="match status" value="1"/>
</dbReference>
<gene>
    <name evidence="2" type="ORF">KDH_23280</name>
</gene>
<dbReference type="EMBL" id="BSRI01000001">
    <property type="protein sequence ID" value="GLV55484.1"/>
    <property type="molecule type" value="Genomic_DNA"/>
</dbReference>
<keyword evidence="3" id="KW-1185">Reference proteome</keyword>
<dbReference type="InterPro" id="IPR003593">
    <property type="entry name" value="AAA+_ATPase"/>
</dbReference>
<reference evidence="2 3" key="1">
    <citation type="submission" date="2023-02" db="EMBL/GenBank/DDBJ databases">
        <title>Dictyobacter halimunensis sp. nov., a new member of the class Ktedonobacteria from forest soil in a geothermal area.</title>
        <authorList>
            <person name="Rachmania M.K."/>
            <person name="Ningsih F."/>
            <person name="Sakai Y."/>
            <person name="Yabe S."/>
            <person name="Yokota A."/>
            <person name="Sjamsuridzal W."/>
        </authorList>
    </citation>
    <scope>NUCLEOTIDE SEQUENCE [LARGE SCALE GENOMIC DNA]</scope>
    <source>
        <strain evidence="2 3">S3.2.2.5</strain>
    </source>
</reference>
<protein>
    <recommendedName>
        <fullName evidence="1">AAA+ ATPase domain-containing protein</fullName>
    </recommendedName>
</protein>
<accession>A0ABQ6FMP8</accession>
<name>A0ABQ6FMP8_9CHLR</name>
<evidence type="ECO:0000313" key="3">
    <source>
        <dbReference type="Proteomes" id="UP001344906"/>
    </source>
</evidence>
<dbReference type="InterPro" id="IPR027417">
    <property type="entry name" value="P-loop_NTPase"/>
</dbReference>
<dbReference type="SMART" id="SM00382">
    <property type="entry name" value="AAA"/>
    <property type="match status" value="1"/>
</dbReference>
<dbReference type="Proteomes" id="UP001344906">
    <property type="component" value="Unassembled WGS sequence"/>
</dbReference>